<accession>K0TQR2</accession>
<dbReference type="EMBL" id="AGNL01002093">
    <property type="protein sequence ID" value="EJK76492.1"/>
    <property type="molecule type" value="Genomic_DNA"/>
</dbReference>
<feature type="signal peptide" evidence="1">
    <location>
        <begin position="1"/>
        <end position="27"/>
    </location>
</feature>
<proteinExistence type="predicted"/>
<organism evidence="2 3">
    <name type="scientific">Thalassiosira oceanica</name>
    <name type="common">Marine diatom</name>
    <dbReference type="NCBI Taxonomy" id="159749"/>
    <lineage>
        <taxon>Eukaryota</taxon>
        <taxon>Sar</taxon>
        <taxon>Stramenopiles</taxon>
        <taxon>Ochrophyta</taxon>
        <taxon>Bacillariophyta</taxon>
        <taxon>Coscinodiscophyceae</taxon>
        <taxon>Thalassiosirophycidae</taxon>
        <taxon>Thalassiosirales</taxon>
        <taxon>Thalassiosiraceae</taxon>
        <taxon>Thalassiosira</taxon>
    </lineage>
</organism>
<evidence type="ECO:0000313" key="3">
    <source>
        <dbReference type="Proteomes" id="UP000266841"/>
    </source>
</evidence>
<feature type="chain" id="PRO_5003841344" description="Apple domain-containing protein" evidence="1">
    <location>
        <begin position="28"/>
        <end position="566"/>
    </location>
</feature>
<gene>
    <name evidence="2" type="ORF">THAOC_01749</name>
</gene>
<evidence type="ECO:0008006" key="4">
    <source>
        <dbReference type="Google" id="ProtNLM"/>
    </source>
</evidence>
<evidence type="ECO:0000256" key="1">
    <source>
        <dbReference type="SAM" id="SignalP"/>
    </source>
</evidence>
<keyword evidence="1" id="KW-0732">Signal</keyword>
<reference evidence="2 3" key="1">
    <citation type="journal article" date="2012" name="Genome Biol.">
        <title>Genome and low-iron response of an oceanic diatom adapted to chronic iron limitation.</title>
        <authorList>
            <person name="Lommer M."/>
            <person name="Specht M."/>
            <person name="Roy A.S."/>
            <person name="Kraemer L."/>
            <person name="Andreson R."/>
            <person name="Gutowska M.A."/>
            <person name="Wolf J."/>
            <person name="Bergner S.V."/>
            <person name="Schilhabel M.B."/>
            <person name="Klostermeier U.C."/>
            <person name="Beiko R.G."/>
            <person name="Rosenstiel P."/>
            <person name="Hippler M."/>
            <person name="Laroche J."/>
        </authorList>
    </citation>
    <scope>NUCLEOTIDE SEQUENCE [LARGE SCALE GENOMIC DNA]</scope>
    <source>
        <strain evidence="2 3">CCMP1005</strain>
    </source>
</reference>
<comment type="caution">
    <text evidence="2">The sequence shown here is derived from an EMBL/GenBank/DDBJ whole genome shotgun (WGS) entry which is preliminary data.</text>
</comment>
<evidence type="ECO:0000313" key="2">
    <source>
        <dbReference type="EMBL" id="EJK76492.1"/>
    </source>
</evidence>
<dbReference type="Proteomes" id="UP000266841">
    <property type="component" value="Unassembled WGS sequence"/>
</dbReference>
<name>K0TQR2_THAOC</name>
<keyword evidence="3" id="KW-1185">Reference proteome</keyword>
<dbReference type="AlphaFoldDB" id="K0TQR2"/>
<protein>
    <recommendedName>
        <fullName evidence="4">Apple domain-containing protein</fullName>
    </recommendedName>
</protein>
<sequence length="566" mass="63393">MTRIGTGGSLGPTLIALFVSFVGSVKQRCGEYTTFPSGKTAFIDDGGCFFCAADLKEYEEYGAAATPMVGSDLSQHCKRMCDADPDCLTFNVANPSIIEPHAFHYGVASNCCLERIVVDELMVDAIGVEENDLSLCQMEAMCWRRHERVNMEECKYTFEEQVSPSDNCVSVWPSNAYTQEGIDIIIQHVVGDGCDFGGRKYKNKMRQAYSDCKAVAANETETPLPKYFHHEPDYEYNCTDGYHSLQFILQLDFFSCETSWLLEQIGDTDDEVIDQSVGYADAFYDEPLTKVWCLDEGTYRFSVFDAAGDGLKDFGYFLLSLDGKRLSKGKKFERELITVFNTESSIGEASSGDTSGATSSSSMADMIEDVFKPENAKPNVEQSFHTSDADGQIIHAPVSVVSERPANELEHVVLMKEHFLDGFGQYTPSNSGYIHYYPFVKGRRGIIRLQGLEGRNYSLYSDDFPIEDAFISIEVIISFYASSMELSDGFCIDYSVDDGLNYLTAQCFFAISMNNLWYDDTSVLIDLAPYDDTLSQMTIRFRCETDSLNDDILIDKVEIFGLQDKD</sequence>